<dbReference type="Pfam" id="PF00294">
    <property type="entry name" value="PfkB"/>
    <property type="match status" value="1"/>
</dbReference>
<dbReference type="EMBL" id="JBHSFU010000011">
    <property type="protein sequence ID" value="MFC4559859.1"/>
    <property type="molecule type" value="Genomic_DNA"/>
</dbReference>
<comment type="similarity">
    <text evidence="1">Belongs to the carbohydrate kinase PfkB family.</text>
</comment>
<evidence type="ECO:0000256" key="1">
    <source>
        <dbReference type="ARBA" id="ARBA00010688"/>
    </source>
</evidence>
<dbReference type="PRINTS" id="PR00990">
    <property type="entry name" value="RIBOKINASE"/>
</dbReference>
<evidence type="ECO:0000256" key="3">
    <source>
        <dbReference type="ARBA" id="ARBA00022741"/>
    </source>
</evidence>
<dbReference type="PANTHER" id="PTHR43085">
    <property type="entry name" value="HEXOKINASE FAMILY MEMBER"/>
    <property type="match status" value="1"/>
</dbReference>
<dbReference type="PANTHER" id="PTHR43085:SF1">
    <property type="entry name" value="PSEUDOURIDINE KINASE-RELATED"/>
    <property type="match status" value="1"/>
</dbReference>
<evidence type="ECO:0000256" key="5">
    <source>
        <dbReference type="ARBA" id="ARBA00022840"/>
    </source>
</evidence>
<dbReference type="InterPro" id="IPR050306">
    <property type="entry name" value="PfkB_Carbo_kinase"/>
</dbReference>
<dbReference type="Proteomes" id="UP001595989">
    <property type="component" value="Unassembled WGS sequence"/>
</dbReference>
<organism evidence="7 8">
    <name type="scientific">Virgibacillus kekensis</name>
    <dbReference type="NCBI Taxonomy" id="202261"/>
    <lineage>
        <taxon>Bacteria</taxon>
        <taxon>Bacillati</taxon>
        <taxon>Bacillota</taxon>
        <taxon>Bacilli</taxon>
        <taxon>Bacillales</taxon>
        <taxon>Bacillaceae</taxon>
        <taxon>Virgibacillus</taxon>
    </lineage>
</organism>
<dbReference type="RefSeq" id="WP_390298841.1">
    <property type="nucleotide sequence ID" value="NZ_JBHSFU010000011.1"/>
</dbReference>
<evidence type="ECO:0000313" key="7">
    <source>
        <dbReference type="EMBL" id="MFC4559859.1"/>
    </source>
</evidence>
<reference evidence="8" key="1">
    <citation type="journal article" date="2019" name="Int. J. Syst. Evol. Microbiol.">
        <title>The Global Catalogue of Microorganisms (GCM) 10K type strain sequencing project: providing services to taxonomists for standard genome sequencing and annotation.</title>
        <authorList>
            <consortium name="The Broad Institute Genomics Platform"/>
            <consortium name="The Broad Institute Genome Sequencing Center for Infectious Disease"/>
            <person name="Wu L."/>
            <person name="Ma J."/>
        </authorList>
    </citation>
    <scope>NUCLEOTIDE SEQUENCE [LARGE SCALE GENOMIC DNA]</scope>
    <source>
        <strain evidence="8">CGMCC 4.7426</strain>
    </source>
</reference>
<evidence type="ECO:0000256" key="4">
    <source>
        <dbReference type="ARBA" id="ARBA00022777"/>
    </source>
</evidence>
<name>A0ABV9DLV2_9BACI</name>
<dbReference type="GO" id="GO:0016301">
    <property type="term" value="F:kinase activity"/>
    <property type="evidence" value="ECO:0007669"/>
    <property type="project" value="UniProtKB-KW"/>
</dbReference>
<evidence type="ECO:0000259" key="6">
    <source>
        <dbReference type="Pfam" id="PF00294"/>
    </source>
</evidence>
<accession>A0ABV9DLV2</accession>
<dbReference type="InterPro" id="IPR002139">
    <property type="entry name" value="Ribo/fructo_kinase"/>
</dbReference>
<dbReference type="InterPro" id="IPR029056">
    <property type="entry name" value="Ribokinase-like"/>
</dbReference>
<keyword evidence="5" id="KW-0067">ATP-binding</keyword>
<dbReference type="Gene3D" id="3.40.1190.20">
    <property type="match status" value="1"/>
</dbReference>
<proteinExistence type="inferred from homology"/>
<keyword evidence="3" id="KW-0547">Nucleotide-binding</keyword>
<sequence>MDVITLGESMVLFTPKASSGLMRYAGDFSTKIAGAESNVAIGLVRLGHQAGWISRLGNDEFGRRILSFIRGEGVDVSEVKFDDSASTGLFFKEKLTADEARVSYYRKDSAASKMTSADLDEAYISKAKYLHITGITPALSESCRETVLKAVKHAKSAGVKVIFDPNLRRKLWSETRAREVLLELAGMADIVLPGVDEAEFLFGESDHETLGQAFLDNGASAVIMKLGKEGAYVASEEFSGIVPGFPVEDVTDPVGAGDGFAAGCLSGLIDGLAIKEAVQRGNGVGAMVTMADGDVEGLPDLKRLTNFMQRDYLNDVDR</sequence>
<dbReference type="CDD" id="cd01166">
    <property type="entry name" value="KdgK"/>
    <property type="match status" value="1"/>
</dbReference>
<dbReference type="InterPro" id="IPR011611">
    <property type="entry name" value="PfkB_dom"/>
</dbReference>
<keyword evidence="2" id="KW-0808">Transferase</keyword>
<evidence type="ECO:0000313" key="8">
    <source>
        <dbReference type="Proteomes" id="UP001595989"/>
    </source>
</evidence>
<evidence type="ECO:0000256" key="2">
    <source>
        <dbReference type="ARBA" id="ARBA00022679"/>
    </source>
</evidence>
<feature type="domain" description="Carbohydrate kinase PfkB" evidence="6">
    <location>
        <begin position="3"/>
        <end position="299"/>
    </location>
</feature>
<gene>
    <name evidence="7" type="ORF">ACFO3D_16875</name>
</gene>
<keyword evidence="8" id="KW-1185">Reference proteome</keyword>
<comment type="caution">
    <text evidence="7">The sequence shown here is derived from an EMBL/GenBank/DDBJ whole genome shotgun (WGS) entry which is preliminary data.</text>
</comment>
<dbReference type="SUPFAM" id="SSF53613">
    <property type="entry name" value="Ribokinase-like"/>
    <property type="match status" value="1"/>
</dbReference>
<keyword evidence="4 7" id="KW-0418">Kinase</keyword>
<protein>
    <submittedName>
        <fullName evidence="7">Sugar kinase</fullName>
    </submittedName>
</protein>